<dbReference type="InterPro" id="IPR013325">
    <property type="entry name" value="RNA_pol_sigma_r2"/>
</dbReference>
<dbReference type="NCBIfam" id="TIGR02985">
    <property type="entry name" value="Sig70_bacteroi1"/>
    <property type="match status" value="1"/>
</dbReference>
<protein>
    <submittedName>
        <fullName evidence="7">RNA polymerase sigma-70 factor, ECF subfamily</fullName>
    </submittedName>
</protein>
<dbReference type="InterPro" id="IPR036388">
    <property type="entry name" value="WH-like_DNA-bd_sf"/>
</dbReference>
<dbReference type="STRING" id="393003.SAMN05660461_1879"/>
<dbReference type="EMBL" id="FUZZ01000001">
    <property type="protein sequence ID" value="SKD00597.1"/>
    <property type="molecule type" value="Genomic_DNA"/>
</dbReference>
<dbReference type="GO" id="GO:0003677">
    <property type="term" value="F:DNA binding"/>
    <property type="evidence" value="ECO:0007669"/>
    <property type="project" value="InterPro"/>
</dbReference>
<evidence type="ECO:0000256" key="2">
    <source>
        <dbReference type="ARBA" id="ARBA00023015"/>
    </source>
</evidence>
<evidence type="ECO:0000313" key="8">
    <source>
        <dbReference type="Proteomes" id="UP000190166"/>
    </source>
</evidence>
<dbReference type="GO" id="GO:0016987">
    <property type="term" value="F:sigma factor activity"/>
    <property type="evidence" value="ECO:0007669"/>
    <property type="project" value="UniProtKB-KW"/>
</dbReference>
<dbReference type="InterPro" id="IPR013324">
    <property type="entry name" value="RNA_pol_sigma_r3/r4-like"/>
</dbReference>
<dbReference type="Proteomes" id="UP000190166">
    <property type="component" value="Unassembled WGS sequence"/>
</dbReference>
<sequence length="189" mass="21897">MFHANEIKEWQRRIGLYDDEVAYRELFLHFYKPLLKFATSFVKSAETAEEVVSDVFISLWERRQQLENVNNLQVYLYVSVKNTSLKYLLKQKKQSAITIDELSVELASPHQNPEQMLLTAEMLSRIEAAIEGLPPRCKIIFKLIREDGLKYKEIAEILNVSVKTIDNQLAVALAKIARVLNVQLKKSSR</sequence>
<keyword evidence="3" id="KW-0731">Sigma factor</keyword>
<comment type="similarity">
    <text evidence="1">Belongs to the sigma-70 factor family. ECF subfamily.</text>
</comment>
<dbReference type="InterPro" id="IPR013249">
    <property type="entry name" value="RNA_pol_sigma70_r4_t2"/>
</dbReference>
<evidence type="ECO:0000313" key="7">
    <source>
        <dbReference type="EMBL" id="SKD00597.1"/>
    </source>
</evidence>
<dbReference type="AlphaFoldDB" id="A0A1T5NJU2"/>
<keyword evidence="8" id="KW-1185">Reference proteome</keyword>
<evidence type="ECO:0000256" key="4">
    <source>
        <dbReference type="ARBA" id="ARBA00023163"/>
    </source>
</evidence>
<evidence type="ECO:0000259" key="6">
    <source>
        <dbReference type="Pfam" id="PF08281"/>
    </source>
</evidence>
<dbReference type="Gene3D" id="1.10.1740.10">
    <property type="match status" value="1"/>
</dbReference>
<dbReference type="SUPFAM" id="SSF88946">
    <property type="entry name" value="Sigma2 domain of RNA polymerase sigma factors"/>
    <property type="match status" value="1"/>
</dbReference>
<dbReference type="PANTHER" id="PTHR43133:SF46">
    <property type="entry name" value="RNA POLYMERASE SIGMA-70 FACTOR ECF SUBFAMILY"/>
    <property type="match status" value="1"/>
</dbReference>
<accession>A0A1T5NJU2</accession>
<feature type="domain" description="RNA polymerase sigma-70 region 2" evidence="5">
    <location>
        <begin position="26"/>
        <end position="93"/>
    </location>
</feature>
<dbReference type="InterPro" id="IPR014327">
    <property type="entry name" value="RNA_pol_sigma70_bacteroid"/>
</dbReference>
<organism evidence="7 8">
    <name type="scientific">Chitinophaga ginsengisegetis</name>
    <dbReference type="NCBI Taxonomy" id="393003"/>
    <lineage>
        <taxon>Bacteria</taxon>
        <taxon>Pseudomonadati</taxon>
        <taxon>Bacteroidota</taxon>
        <taxon>Chitinophagia</taxon>
        <taxon>Chitinophagales</taxon>
        <taxon>Chitinophagaceae</taxon>
        <taxon>Chitinophaga</taxon>
    </lineage>
</organism>
<dbReference type="Pfam" id="PF08281">
    <property type="entry name" value="Sigma70_r4_2"/>
    <property type="match status" value="1"/>
</dbReference>
<dbReference type="NCBIfam" id="TIGR02937">
    <property type="entry name" value="sigma70-ECF"/>
    <property type="match status" value="1"/>
</dbReference>
<dbReference type="PANTHER" id="PTHR43133">
    <property type="entry name" value="RNA POLYMERASE ECF-TYPE SIGMA FACTO"/>
    <property type="match status" value="1"/>
</dbReference>
<feature type="domain" description="RNA polymerase sigma factor 70 region 4 type 2" evidence="6">
    <location>
        <begin position="125"/>
        <end position="176"/>
    </location>
</feature>
<reference evidence="7 8" key="1">
    <citation type="submission" date="2017-02" db="EMBL/GenBank/DDBJ databases">
        <authorList>
            <person name="Peterson S.W."/>
        </authorList>
    </citation>
    <scope>NUCLEOTIDE SEQUENCE [LARGE SCALE GENOMIC DNA]</scope>
    <source>
        <strain evidence="7 8">DSM 18108</strain>
    </source>
</reference>
<evidence type="ECO:0000259" key="5">
    <source>
        <dbReference type="Pfam" id="PF04542"/>
    </source>
</evidence>
<dbReference type="GO" id="GO:0006352">
    <property type="term" value="P:DNA-templated transcription initiation"/>
    <property type="evidence" value="ECO:0007669"/>
    <property type="project" value="InterPro"/>
</dbReference>
<gene>
    <name evidence="7" type="ORF">SAMN05660461_1879</name>
</gene>
<evidence type="ECO:0000256" key="3">
    <source>
        <dbReference type="ARBA" id="ARBA00023082"/>
    </source>
</evidence>
<proteinExistence type="inferred from homology"/>
<dbReference type="SUPFAM" id="SSF88659">
    <property type="entry name" value="Sigma3 and sigma4 domains of RNA polymerase sigma factors"/>
    <property type="match status" value="1"/>
</dbReference>
<dbReference type="InterPro" id="IPR007627">
    <property type="entry name" value="RNA_pol_sigma70_r2"/>
</dbReference>
<keyword evidence="2" id="KW-0805">Transcription regulation</keyword>
<dbReference type="Pfam" id="PF04542">
    <property type="entry name" value="Sigma70_r2"/>
    <property type="match status" value="1"/>
</dbReference>
<dbReference type="InterPro" id="IPR014284">
    <property type="entry name" value="RNA_pol_sigma-70_dom"/>
</dbReference>
<dbReference type="InterPro" id="IPR039425">
    <property type="entry name" value="RNA_pol_sigma-70-like"/>
</dbReference>
<keyword evidence="4" id="KW-0804">Transcription</keyword>
<evidence type="ECO:0000256" key="1">
    <source>
        <dbReference type="ARBA" id="ARBA00010641"/>
    </source>
</evidence>
<dbReference type="RefSeq" id="WP_079469111.1">
    <property type="nucleotide sequence ID" value="NZ_FUZZ01000001.1"/>
</dbReference>
<name>A0A1T5NJU2_9BACT</name>
<dbReference type="Gene3D" id="1.10.10.10">
    <property type="entry name" value="Winged helix-like DNA-binding domain superfamily/Winged helix DNA-binding domain"/>
    <property type="match status" value="1"/>
</dbReference>